<feature type="domain" description="ABC transporter" evidence="4">
    <location>
        <begin position="20"/>
        <end position="261"/>
    </location>
</feature>
<dbReference type="GeneID" id="24808998"/>
<evidence type="ECO:0000313" key="5">
    <source>
        <dbReference type="EMBL" id="AKB42887.1"/>
    </source>
</evidence>
<evidence type="ECO:0000256" key="1">
    <source>
        <dbReference type="ARBA" id="ARBA00022448"/>
    </source>
</evidence>
<dbReference type="PROSITE" id="PS00211">
    <property type="entry name" value="ABC_TRANSPORTER_1"/>
    <property type="match status" value="1"/>
</dbReference>
<keyword evidence="2" id="KW-0547">Nucleotide-binding</keyword>
<dbReference type="InterPro" id="IPR050153">
    <property type="entry name" value="Metal_Ion_Import_ABC"/>
</dbReference>
<dbReference type="Proteomes" id="UP000033096">
    <property type="component" value="Chromosome"/>
</dbReference>
<dbReference type="GO" id="GO:0016887">
    <property type="term" value="F:ATP hydrolysis activity"/>
    <property type="evidence" value="ECO:0007669"/>
    <property type="project" value="InterPro"/>
</dbReference>
<keyword evidence="6" id="KW-1185">Reference proteome</keyword>
<dbReference type="HOGENOM" id="CLU_000604_1_11_2"/>
<keyword evidence="1" id="KW-0813">Transport</keyword>
<proteinExistence type="predicted"/>
<dbReference type="PANTHER" id="PTHR42734">
    <property type="entry name" value="METAL TRANSPORT SYSTEM ATP-BINDING PROTEIN TM_0124-RELATED"/>
    <property type="match status" value="1"/>
</dbReference>
<name>A0A0E3Q361_9EURY</name>
<protein>
    <submittedName>
        <fullName evidence="5">ABC transporter, ATP-binding protein</fullName>
    </submittedName>
</protein>
<dbReference type="SMART" id="SM00382">
    <property type="entry name" value="AAA"/>
    <property type="match status" value="1"/>
</dbReference>
<dbReference type="GO" id="GO:0005524">
    <property type="term" value="F:ATP binding"/>
    <property type="evidence" value="ECO:0007669"/>
    <property type="project" value="UniProtKB-KW"/>
</dbReference>
<dbReference type="KEGG" id="mvc:MSVAZ_0618"/>
<dbReference type="InterPro" id="IPR003593">
    <property type="entry name" value="AAA+_ATPase"/>
</dbReference>
<sequence>MVKMTQNMEFPGKTNSPSLLELKNVTVVRGGRKILDSVSLSIGQGEHVAIIGPNGSGKSSLIKTFTKEYHPLAAADGLVLNIMGKGTWNVFELRKLLGIVSGDLQQTYFRQVSVLDVVLSGFFSSIGIYYNHKVTPEMETRAREVLEFLEISHLEDRLMSELSSGEARRVLIGRALVHDPEALILDEPANSLDLKALHSFREIIRKIAGSGKSIILVTHTLEDIIPEINRVILIKNGKIFRDGKKQEILTDANLSELFSMPVEVVKKNGYYQALI</sequence>
<dbReference type="PATRIC" id="fig|1434123.4.peg.695"/>
<evidence type="ECO:0000256" key="3">
    <source>
        <dbReference type="ARBA" id="ARBA00022840"/>
    </source>
</evidence>
<evidence type="ECO:0000256" key="2">
    <source>
        <dbReference type="ARBA" id="ARBA00022741"/>
    </source>
</evidence>
<dbReference type="InterPro" id="IPR027417">
    <property type="entry name" value="P-loop_NTPase"/>
</dbReference>
<dbReference type="STRING" id="1434123.MSVAZ_0618"/>
<dbReference type="InterPro" id="IPR017871">
    <property type="entry name" value="ABC_transporter-like_CS"/>
</dbReference>
<dbReference type="RefSeq" id="WP_394297473.1">
    <property type="nucleotide sequence ID" value="NZ_CP009520.1"/>
</dbReference>
<dbReference type="Pfam" id="PF00005">
    <property type="entry name" value="ABC_tran"/>
    <property type="match status" value="1"/>
</dbReference>
<reference evidence="5 6" key="1">
    <citation type="submission" date="2014-07" db="EMBL/GenBank/DDBJ databases">
        <title>Methanogenic archaea and the global carbon cycle.</title>
        <authorList>
            <person name="Henriksen J.R."/>
            <person name="Luke J."/>
            <person name="Reinhart S."/>
            <person name="Benedict M.N."/>
            <person name="Youngblut N.D."/>
            <person name="Metcalf M.E."/>
            <person name="Whitaker R.J."/>
            <person name="Metcalf W.W."/>
        </authorList>
    </citation>
    <scope>NUCLEOTIDE SEQUENCE [LARGE SCALE GENOMIC DNA]</scope>
    <source>
        <strain evidence="5 6">Z-761</strain>
    </source>
</reference>
<dbReference type="InterPro" id="IPR003439">
    <property type="entry name" value="ABC_transporter-like_ATP-bd"/>
</dbReference>
<evidence type="ECO:0000259" key="4">
    <source>
        <dbReference type="PROSITE" id="PS50893"/>
    </source>
</evidence>
<organism evidence="5 6">
    <name type="scientific">Methanosarcina vacuolata Z-761</name>
    <dbReference type="NCBI Taxonomy" id="1434123"/>
    <lineage>
        <taxon>Archaea</taxon>
        <taxon>Methanobacteriati</taxon>
        <taxon>Methanobacteriota</taxon>
        <taxon>Stenosarchaea group</taxon>
        <taxon>Methanomicrobia</taxon>
        <taxon>Methanosarcinales</taxon>
        <taxon>Methanosarcinaceae</taxon>
        <taxon>Methanosarcina</taxon>
    </lineage>
</organism>
<dbReference type="Gene3D" id="3.40.50.300">
    <property type="entry name" value="P-loop containing nucleotide triphosphate hydrolases"/>
    <property type="match status" value="1"/>
</dbReference>
<dbReference type="EMBL" id="CP009520">
    <property type="protein sequence ID" value="AKB42887.1"/>
    <property type="molecule type" value="Genomic_DNA"/>
</dbReference>
<dbReference type="AlphaFoldDB" id="A0A0E3Q361"/>
<keyword evidence="3 5" id="KW-0067">ATP-binding</keyword>
<dbReference type="PROSITE" id="PS50893">
    <property type="entry name" value="ABC_TRANSPORTER_2"/>
    <property type="match status" value="1"/>
</dbReference>
<dbReference type="SUPFAM" id="SSF52540">
    <property type="entry name" value="P-loop containing nucleoside triphosphate hydrolases"/>
    <property type="match status" value="1"/>
</dbReference>
<evidence type="ECO:0000313" key="6">
    <source>
        <dbReference type="Proteomes" id="UP000033096"/>
    </source>
</evidence>
<accession>A0A0E3Q361</accession>
<gene>
    <name evidence="5" type="ORF">MSVAZ_0618</name>
</gene>